<protein>
    <submittedName>
        <fullName evidence="1">Uncharacterized protein</fullName>
    </submittedName>
</protein>
<organism evidence="1 2">
    <name type="scientific">Sphingomonas aurantiaca</name>
    <dbReference type="NCBI Taxonomy" id="185949"/>
    <lineage>
        <taxon>Bacteria</taxon>
        <taxon>Pseudomonadati</taxon>
        <taxon>Pseudomonadota</taxon>
        <taxon>Alphaproteobacteria</taxon>
        <taxon>Sphingomonadales</taxon>
        <taxon>Sphingomonadaceae</taxon>
        <taxon>Sphingomonas</taxon>
    </lineage>
</organism>
<name>A0A2T5GFR8_9SPHN</name>
<gene>
    <name evidence="1" type="ORF">C8J26_4034</name>
</gene>
<dbReference type="EMBL" id="QAOG01000011">
    <property type="protein sequence ID" value="PTQ58172.1"/>
    <property type="molecule type" value="Genomic_DNA"/>
</dbReference>
<accession>A0A2T5GFR8</accession>
<dbReference type="Proteomes" id="UP000244189">
    <property type="component" value="Unassembled WGS sequence"/>
</dbReference>
<dbReference type="AlphaFoldDB" id="A0A2T5GFR8"/>
<evidence type="ECO:0000313" key="2">
    <source>
        <dbReference type="Proteomes" id="UP000244189"/>
    </source>
</evidence>
<keyword evidence="2" id="KW-1185">Reference proteome</keyword>
<proteinExistence type="predicted"/>
<dbReference type="RefSeq" id="WP_107960114.1">
    <property type="nucleotide sequence ID" value="NZ_JASPFP010000001.1"/>
</dbReference>
<sequence length="121" mass="14087">MPEKTAKTWDPAVVRTWLERRVVAARADQVVAERGGYEFQDDCDKATAEEMVCALMLKGRTTPDTQEVLSTALRALLDRDEYLWRGVYNDTRFDRHVRSYVKRLIKMTKTNDGFDKVAHYQ</sequence>
<reference evidence="1 2" key="1">
    <citation type="submission" date="2018-04" db="EMBL/GenBank/DDBJ databases">
        <title>Genomic Encyclopedia of Type Strains, Phase III (KMG-III): the genomes of soil and plant-associated and newly described type strains.</title>
        <authorList>
            <person name="Whitman W."/>
        </authorList>
    </citation>
    <scope>NUCLEOTIDE SEQUENCE [LARGE SCALE GENOMIC DNA]</scope>
    <source>
        <strain evidence="1 2">MA101b</strain>
    </source>
</reference>
<evidence type="ECO:0000313" key="1">
    <source>
        <dbReference type="EMBL" id="PTQ58172.1"/>
    </source>
</evidence>
<comment type="caution">
    <text evidence="1">The sequence shown here is derived from an EMBL/GenBank/DDBJ whole genome shotgun (WGS) entry which is preliminary data.</text>
</comment>